<dbReference type="EMBL" id="JBHSRI010000002">
    <property type="protein sequence ID" value="MFC6038568.1"/>
    <property type="molecule type" value="Genomic_DNA"/>
</dbReference>
<protein>
    <submittedName>
        <fullName evidence="2">Ribonuclease H-like domain-containing protein</fullName>
    </submittedName>
</protein>
<sequence length="424" mass="49433">MSFEKNLLQMKKLIKKKPATKQSLAPFVVPQKPHYTKAWENEGLTVIENKFGIVFEKRIVYSPEFKHGDFKLNEIFEAFTLWNSFQGEHPISTDGKKIVFFDTETTGLKGTGTYIFLIGQLIWNEDHFEMTQHVLADPSHEAALLYECGLWKPGQTVITYNGKSFDWPQLQTRWTLNRDHLPKLADPIHIDLLHGSRRVWRNELDQFKLVHIEVEKLGFRRVGDIPGHLAPIIYLDAVKSGVPTTLLKVLHHNEWDILSLLTLFIHSTKLILQEQYNDSSVSSTNIGKWFSDLKDFDKGQSVFEQIIKEYSKNDAAQAFYFLGYEYKRRKQMILAYEAFEQSLINLPDVWQIKAYEELAKIAEHVQKDFDSAKSHVEKAVLLIKQSQYLKPEQKERKNMAFEKRLKRIVNKQTISRASADFDRN</sequence>
<dbReference type="SUPFAM" id="SSF53098">
    <property type="entry name" value="Ribonuclease H-like"/>
    <property type="match status" value="1"/>
</dbReference>
<dbReference type="Gene3D" id="3.30.420.10">
    <property type="entry name" value="Ribonuclease H-like superfamily/Ribonuclease H"/>
    <property type="match status" value="1"/>
</dbReference>
<evidence type="ECO:0000259" key="1">
    <source>
        <dbReference type="Pfam" id="PF13482"/>
    </source>
</evidence>
<dbReference type="InterPro" id="IPR038720">
    <property type="entry name" value="YprB_RNase_H-like_dom"/>
</dbReference>
<accession>A0ABW1L615</accession>
<dbReference type="InterPro" id="IPR012337">
    <property type="entry name" value="RNaseH-like_sf"/>
</dbReference>
<dbReference type="Gene3D" id="1.25.40.10">
    <property type="entry name" value="Tetratricopeptide repeat domain"/>
    <property type="match status" value="1"/>
</dbReference>
<dbReference type="InterPro" id="IPR011990">
    <property type="entry name" value="TPR-like_helical_dom_sf"/>
</dbReference>
<keyword evidence="3" id="KW-1185">Reference proteome</keyword>
<evidence type="ECO:0000313" key="2">
    <source>
        <dbReference type="EMBL" id="MFC6038568.1"/>
    </source>
</evidence>
<evidence type="ECO:0000313" key="3">
    <source>
        <dbReference type="Proteomes" id="UP001596170"/>
    </source>
</evidence>
<organism evidence="2 3">
    <name type="scientific">Paenisporosarcina macmurdoensis</name>
    <dbReference type="NCBI Taxonomy" id="212659"/>
    <lineage>
        <taxon>Bacteria</taxon>
        <taxon>Bacillati</taxon>
        <taxon>Bacillota</taxon>
        <taxon>Bacilli</taxon>
        <taxon>Bacillales</taxon>
        <taxon>Caryophanaceae</taxon>
        <taxon>Paenisporosarcina</taxon>
    </lineage>
</organism>
<dbReference type="SUPFAM" id="SSF48452">
    <property type="entry name" value="TPR-like"/>
    <property type="match status" value="1"/>
</dbReference>
<proteinExistence type="predicted"/>
<feature type="domain" description="YprB ribonuclease H-like" evidence="1">
    <location>
        <begin position="99"/>
        <end position="265"/>
    </location>
</feature>
<comment type="caution">
    <text evidence="2">The sequence shown here is derived from an EMBL/GenBank/DDBJ whole genome shotgun (WGS) entry which is preliminary data.</text>
</comment>
<dbReference type="Pfam" id="PF13482">
    <property type="entry name" value="RNase_H_2"/>
    <property type="match status" value="1"/>
</dbReference>
<dbReference type="PANTHER" id="PTHR38462:SF1">
    <property type="entry name" value="YPRB RIBONUCLEASE H-LIKE DOMAIN-CONTAINING PROTEIN"/>
    <property type="match status" value="1"/>
</dbReference>
<reference evidence="3" key="1">
    <citation type="journal article" date="2019" name="Int. J. Syst. Evol. Microbiol.">
        <title>The Global Catalogue of Microorganisms (GCM) 10K type strain sequencing project: providing services to taxonomists for standard genome sequencing and annotation.</title>
        <authorList>
            <consortium name="The Broad Institute Genomics Platform"/>
            <consortium name="The Broad Institute Genome Sequencing Center for Infectious Disease"/>
            <person name="Wu L."/>
            <person name="Ma J."/>
        </authorList>
    </citation>
    <scope>NUCLEOTIDE SEQUENCE [LARGE SCALE GENOMIC DNA]</scope>
    <source>
        <strain evidence="3">CCUG 54527</strain>
    </source>
</reference>
<dbReference type="Proteomes" id="UP001596170">
    <property type="component" value="Unassembled WGS sequence"/>
</dbReference>
<dbReference type="InterPro" id="IPR036397">
    <property type="entry name" value="RNaseH_sf"/>
</dbReference>
<dbReference type="RefSeq" id="WP_377732588.1">
    <property type="nucleotide sequence ID" value="NZ_JBHSRI010000002.1"/>
</dbReference>
<name>A0ABW1L615_9BACL</name>
<dbReference type="PANTHER" id="PTHR38462">
    <property type="entry name" value="EXONUCLEASE-LIKE PROTEIN"/>
    <property type="match status" value="1"/>
</dbReference>
<gene>
    <name evidence="2" type="ORF">ACFPYN_03765</name>
</gene>